<keyword evidence="4" id="KW-1185">Reference proteome</keyword>
<feature type="compositionally biased region" description="Polar residues" evidence="1">
    <location>
        <begin position="214"/>
        <end position="223"/>
    </location>
</feature>
<feature type="compositionally biased region" description="Polar residues" evidence="1">
    <location>
        <begin position="332"/>
        <end position="347"/>
    </location>
</feature>
<accession>A0AA39GRE6</accession>
<proteinExistence type="predicted"/>
<evidence type="ECO:0000259" key="2">
    <source>
        <dbReference type="PROSITE" id="PS50090"/>
    </source>
</evidence>
<feature type="region of interest" description="Disordered" evidence="1">
    <location>
        <begin position="180"/>
        <end position="223"/>
    </location>
</feature>
<comment type="caution">
    <text evidence="3">The sequence shown here is derived from an EMBL/GenBank/DDBJ whole genome shotgun (WGS) entry which is preliminary data.</text>
</comment>
<evidence type="ECO:0000313" key="4">
    <source>
        <dbReference type="Proteomes" id="UP001175261"/>
    </source>
</evidence>
<sequence>MTSEPNITPPNQVAPVVREPAVISVIERPLGVSNGIFSASYLLTMSRPSDSGSDSDSGPGSAHVDFHVSMTDFILGRNPVTVTEAISEGDPSPDGRSSESSEAVSTETSESAEDGTSAESEPNEVVLTPVEDSSSKDSEASDIECEKMKPKEEQENGESSSDCALSSVDTLVSWACEEAHKSHQQEVHIVGPDGDKDTSETVGEESIAEETTEKTGTASTSWSISEDALLRGLKEGGETWAEIAKAMQRSKSDVKARWKVVQKQPRPADSDEEETRPKEKAKHDKNKSQGGKVNDKDGSKDEKEKEGNSTTTKEAEGKGKQTCGQKKTQGQASPAASNSTQSCHSSLNDLEEQRTYLRSTIRPALYPKRITLKPDVAFSASDCDVLESVDAQHHRGRWLEMQANFYNATGRFIPLHCIRDKFQRAERERLSQVMGDNCAKEDSVEKVLRWIDGVDA</sequence>
<dbReference type="AlphaFoldDB" id="A0AA39GRE6"/>
<dbReference type="Proteomes" id="UP001175261">
    <property type="component" value="Unassembled WGS sequence"/>
</dbReference>
<dbReference type="SUPFAM" id="SSF46689">
    <property type="entry name" value="Homeodomain-like"/>
    <property type="match status" value="1"/>
</dbReference>
<reference evidence="3" key="1">
    <citation type="submission" date="2022-10" db="EMBL/GenBank/DDBJ databases">
        <title>Determination and structural analysis of whole genome sequence of Sarocladium strictum F4-1.</title>
        <authorList>
            <person name="Hu L."/>
            <person name="Jiang Y."/>
        </authorList>
    </citation>
    <scope>NUCLEOTIDE SEQUENCE</scope>
    <source>
        <strain evidence="3">F4-1</strain>
    </source>
</reference>
<feature type="region of interest" description="Disordered" evidence="1">
    <location>
        <begin position="244"/>
        <end position="347"/>
    </location>
</feature>
<dbReference type="Gene3D" id="1.10.10.60">
    <property type="entry name" value="Homeodomain-like"/>
    <property type="match status" value="1"/>
</dbReference>
<feature type="compositionally biased region" description="Low complexity" evidence="1">
    <location>
        <begin position="98"/>
        <end position="109"/>
    </location>
</feature>
<feature type="compositionally biased region" description="Basic and acidic residues" evidence="1">
    <location>
        <begin position="133"/>
        <end position="154"/>
    </location>
</feature>
<organism evidence="3 4">
    <name type="scientific">Sarocladium strictum</name>
    <name type="common">Black bundle disease fungus</name>
    <name type="synonym">Acremonium strictum</name>
    <dbReference type="NCBI Taxonomy" id="5046"/>
    <lineage>
        <taxon>Eukaryota</taxon>
        <taxon>Fungi</taxon>
        <taxon>Dikarya</taxon>
        <taxon>Ascomycota</taxon>
        <taxon>Pezizomycotina</taxon>
        <taxon>Sordariomycetes</taxon>
        <taxon>Hypocreomycetidae</taxon>
        <taxon>Hypocreales</taxon>
        <taxon>Sarocladiaceae</taxon>
        <taxon>Sarocladium</taxon>
    </lineage>
</organism>
<feature type="domain" description="Myb-like" evidence="2">
    <location>
        <begin position="214"/>
        <end position="262"/>
    </location>
</feature>
<name>A0AA39GRE6_SARSR</name>
<feature type="compositionally biased region" description="Low complexity" evidence="1">
    <location>
        <begin position="320"/>
        <end position="331"/>
    </location>
</feature>
<protein>
    <recommendedName>
        <fullName evidence="2">Myb-like domain-containing protein</fullName>
    </recommendedName>
</protein>
<dbReference type="InterPro" id="IPR001005">
    <property type="entry name" value="SANT/Myb"/>
</dbReference>
<dbReference type="EMBL" id="JAPDFR010000001">
    <property type="protein sequence ID" value="KAK0392185.1"/>
    <property type="molecule type" value="Genomic_DNA"/>
</dbReference>
<gene>
    <name evidence="3" type="ORF">NLU13_1683</name>
</gene>
<feature type="region of interest" description="Disordered" evidence="1">
    <location>
        <begin position="79"/>
        <end position="165"/>
    </location>
</feature>
<feature type="compositionally biased region" description="Basic and acidic residues" evidence="1">
    <location>
        <begin position="293"/>
        <end position="319"/>
    </location>
</feature>
<dbReference type="PROSITE" id="PS50090">
    <property type="entry name" value="MYB_LIKE"/>
    <property type="match status" value="1"/>
</dbReference>
<dbReference type="InterPro" id="IPR009057">
    <property type="entry name" value="Homeodomain-like_sf"/>
</dbReference>
<evidence type="ECO:0000313" key="3">
    <source>
        <dbReference type="EMBL" id="KAK0392185.1"/>
    </source>
</evidence>
<evidence type="ECO:0000256" key="1">
    <source>
        <dbReference type="SAM" id="MobiDB-lite"/>
    </source>
</evidence>